<protein>
    <submittedName>
        <fullName evidence="2">Uncharacterized protein</fullName>
    </submittedName>
</protein>
<keyword evidence="3" id="KW-1185">Reference proteome</keyword>
<feature type="region of interest" description="Disordered" evidence="1">
    <location>
        <begin position="192"/>
        <end position="215"/>
    </location>
</feature>
<evidence type="ECO:0000313" key="3">
    <source>
        <dbReference type="Proteomes" id="UP001222325"/>
    </source>
</evidence>
<sequence length="335" mass="37495">MHSVPRRGAWAVMTIDPLASLMHLDDRHIPAICAGLLNKKYVVYVAEGNGKLFNPLIPYHEHTVEFLMHGLPRPFPEACIDAAMTMPVFPGSRHPLGRAPLRPSTPLPWPDCYLSPFITAHVRCRTLVSDASVPYQLDIPEQLRHDAFVTEDWRRRAEGQAFRAALARCPAVHRRPTSTDADAGTVYSSVEARSSDAEYSSSTGSTSAEVGSVEADQRHHTMEVALFRNAKLAKTPPNDMTTVVFTHDLSGVEQLSDPLDFFAEQDTLRMIADGSRFRREYAIKQAERSNAETYDAPTVRLLKRTRVLRVLSGIRRSGKRALRRIFLLHTADSVQ</sequence>
<organism evidence="2 3">
    <name type="scientific">Mycena belliarum</name>
    <dbReference type="NCBI Taxonomy" id="1033014"/>
    <lineage>
        <taxon>Eukaryota</taxon>
        <taxon>Fungi</taxon>
        <taxon>Dikarya</taxon>
        <taxon>Basidiomycota</taxon>
        <taxon>Agaricomycotina</taxon>
        <taxon>Agaricomycetes</taxon>
        <taxon>Agaricomycetidae</taxon>
        <taxon>Agaricales</taxon>
        <taxon>Marasmiineae</taxon>
        <taxon>Mycenaceae</taxon>
        <taxon>Mycena</taxon>
    </lineage>
</organism>
<accession>A0AAD6UCN6</accession>
<evidence type="ECO:0000313" key="2">
    <source>
        <dbReference type="EMBL" id="KAJ7096576.1"/>
    </source>
</evidence>
<dbReference type="EMBL" id="JARJCN010000011">
    <property type="protein sequence ID" value="KAJ7096576.1"/>
    <property type="molecule type" value="Genomic_DNA"/>
</dbReference>
<proteinExistence type="predicted"/>
<name>A0AAD6UCN6_9AGAR</name>
<dbReference type="Proteomes" id="UP001222325">
    <property type="component" value="Unassembled WGS sequence"/>
</dbReference>
<dbReference type="AlphaFoldDB" id="A0AAD6UCN6"/>
<comment type="caution">
    <text evidence="2">The sequence shown here is derived from an EMBL/GenBank/DDBJ whole genome shotgun (WGS) entry which is preliminary data.</text>
</comment>
<feature type="compositionally biased region" description="Polar residues" evidence="1">
    <location>
        <begin position="192"/>
        <end position="209"/>
    </location>
</feature>
<evidence type="ECO:0000256" key="1">
    <source>
        <dbReference type="SAM" id="MobiDB-lite"/>
    </source>
</evidence>
<gene>
    <name evidence="2" type="ORF">B0H15DRAFT_49882</name>
</gene>
<reference evidence="2" key="1">
    <citation type="submission" date="2023-03" db="EMBL/GenBank/DDBJ databases">
        <title>Massive genome expansion in bonnet fungi (Mycena s.s.) driven by repeated elements and novel gene families across ecological guilds.</title>
        <authorList>
            <consortium name="Lawrence Berkeley National Laboratory"/>
            <person name="Harder C.B."/>
            <person name="Miyauchi S."/>
            <person name="Viragh M."/>
            <person name="Kuo A."/>
            <person name="Thoen E."/>
            <person name="Andreopoulos B."/>
            <person name="Lu D."/>
            <person name="Skrede I."/>
            <person name="Drula E."/>
            <person name="Henrissat B."/>
            <person name="Morin E."/>
            <person name="Kohler A."/>
            <person name="Barry K."/>
            <person name="LaButti K."/>
            <person name="Morin E."/>
            <person name="Salamov A."/>
            <person name="Lipzen A."/>
            <person name="Mereny Z."/>
            <person name="Hegedus B."/>
            <person name="Baldrian P."/>
            <person name="Stursova M."/>
            <person name="Weitz H."/>
            <person name="Taylor A."/>
            <person name="Grigoriev I.V."/>
            <person name="Nagy L.G."/>
            <person name="Martin F."/>
            <person name="Kauserud H."/>
        </authorList>
    </citation>
    <scope>NUCLEOTIDE SEQUENCE</scope>
    <source>
        <strain evidence="2">CBHHK173m</strain>
    </source>
</reference>